<dbReference type="AlphaFoldDB" id="Q5N7T6"/>
<evidence type="ECO:0000256" key="1">
    <source>
        <dbReference type="SAM" id="MobiDB-lite"/>
    </source>
</evidence>
<feature type="compositionally biased region" description="Basic and acidic residues" evidence="1">
    <location>
        <begin position="153"/>
        <end position="171"/>
    </location>
</feature>
<evidence type="ECO:0000313" key="2">
    <source>
        <dbReference type="EMBL" id="BAD82468.1"/>
    </source>
</evidence>
<feature type="region of interest" description="Disordered" evidence="1">
    <location>
        <begin position="14"/>
        <end position="273"/>
    </location>
</feature>
<feature type="compositionally biased region" description="Basic and acidic residues" evidence="1">
    <location>
        <begin position="181"/>
        <end position="207"/>
    </location>
</feature>
<gene>
    <name evidence="2" type="primary">B1096A10.31</name>
</gene>
<feature type="compositionally biased region" description="Basic and acidic residues" evidence="1">
    <location>
        <begin position="240"/>
        <end position="252"/>
    </location>
</feature>
<feature type="compositionally biased region" description="Basic and acidic residues" evidence="1">
    <location>
        <begin position="89"/>
        <end position="98"/>
    </location>
</feature>
<sequence length="273" mass="28856">MPLKIKIFMCHRQEYRPNPTYGRNPRDRLSHKLSRTVGPTRQPHPRARAADGRAPRGSHSARPRAAKPAQPAGGGARALWSPAAAIGTAERRPREGKGRGKKKRRSTAHPRSTATTKKVAGAEEGGGAAQVDGVDGVPAAGERNGGVDEVGEDAAKPKEAAPRWEVVRGDDGGGPELDGDGGERERWRELDSGEEEGRREAETDGGGRGRGGGSGGRKGMTGGPHPSARVAGGPARQRRARGERPDGPRGEEREGEGDGPSRPKREREGKGTF</sequence>
<reference evidence="2" key="1">
    <citation type="journal article" date="2002" name="Nature">
        <title>The genome sequence and structure of rice chromosome 1.</title>
        <authorList>
            <person name="Sasaki T."/>
            <person name="Matsumoto T."/>
            <person name="Yamamoto K."/>
            <person name="Sakata K."/>
            <person name="Baba T."/>
            <person name="Katayose Y."/>
            <person name="Wu J."/>
            <person name="Niimura Y."/>
            <person name="Cheng Z."/>
            <person name="Nagamura Y."/>
            <person name="Antonio B.A."/>
            <person name="Kanamori H."/>
            <person name="Hosokawa S."/>
            <person name="Masukawa M."/>
            <person name="Arikawa K."/>
            <person name="Chiden Y."/>
            <person name="Hayashi M."/>
            <person name="Okamoto M."/>
            <person name="Ando T."/>
            <person name="Aoki H."/>
            <person name="Arita K."/>
            <person name="Hamada M."/>
            <person name="Harada C."/>
            <person name="Hijishita S."/>
            <person name="Honda M."/>
            <person name="Ichikawa Y."/>
            <person name="Idonuma A."/>
            <person name="Iijima M."/>
            <person name="Ikeda M."/>
            <person name="Ikeno M."/>
            <person name="Itoh S."/>
            <person name="Itoh T."/>
            <person name="Itoh Y."/>
            <person name="Itoh Y."/>
            <person name="Iwabuchi A."/>
            <person name="Kamiya K."/>
            <person name="Karasawa W."/>
            <person name="Katagiri S."/>
            <person name="Kikuta A."/>
            <person name="Kobayashi N."/>
            <person name="Kono I."/>
            <person name="Machita K."/>
            <person name="Maehara T."/>
            <person name="Mizuno H."/>
            <person name="Mizubayashi T."/>
            <person name="Mukai Y."/>
            <person name="Nagasaki H."/>
            <person name="Nakashima M."/>
            <person name="Nakama Y."/>
            <person name="Nakamichi Y."/>
            <person name="Nakamura M."/>
            <person name="Namiki N."/>
            <person name="Negishi M."/>
            <person name="Ohta I."/>
            <person name="Ono N."/>
            <person name="Saji S."/>
            <person name="Sakai K."/>
            <person name="Shibata M."/>
            <person name="Shimokawa T."/>
            <person name="Shomura A."/>
            <person name="Song J."/>
            <person name="Takazaki Y."/>
            <person name="Terasawa K."/>
            <person name="Tsuji K."/>
            <person name="Waki K."/>
            <person name="Yamagata H."/>
            <person name="Yamane H."/>
            <person name="Yoshiki S."/>
            <person name="Yoshihara R."/>
            <person name="Yukawa K."/>
            <person name="Zhong H."/>
            <person name="Iwama H."/>
            <person name="Endo T."/>
            <person name="Ito H."/>
            <person name="Hahn J.H."/>
            <person name="Kim H.I."/>
            <person name="Eun M.Y."/>
            <person name="Yano M."/>
            <person name="Jiang J."/>
            <person name="Gojobori T."/>
        </authorList>
    </citation>
    <scope>NUCLEOTIDE SEQUENCE [LARGE SCALE GENOMIC DNA]</scope>
</reference>
<dbReference type="Proteomes" id="UP000817658">
    <property type="component" value="Chromosome 1"/>
</dbReference>
<dbReference type="EMBL" id="AP003442">
    <property type="protein sequence ID" value="BAD82468.1"/>
    <property type="molecule type" value="Genomic_DNA"/>
</dbReference>
<feature type="compositionally biased region" description="Low complexity" evidence="1">
    <location>
        <begin position="129"/>
        <end position="142"/>
    </location>
</feature>
<feature type="compositionally biased region" description="Basic and acidic residues" evidence="1">
    <location>
        <begin position="259"/>
        <end position="273"/>
    </location>
</feature>
<accession>Q5N7T6</accession>
<protein>
    <submittedName>
        <fullName evidence="2">Pr1-like protein</fullName>
    </submittedName>
</protein>
<feature type="compositionally biased region" description="Gly residues" evidence="1">
    <location>
        <begin position="208"/>
        <end position="222"/>
    </location>
</feature>
<feature type="compositionally biased region" description="Basic residues" evidence="1">
    <location>
        <begin position="99"/>
        <end position="108"/>
    </location>
</feature>
<proteinExistence type="predicted"/>
<organism evidence="2">
    <name type="scientific">Oryza sativa subsp. japonica</name>
    <name type="common">Rice</name>
    <dbReference type="NCBI Taxonomy" id="39947"/>
    <lineage>
        <taxon>Eukaryota</taxon>
        <taxon>Viridiplantae</taxon>
        <taxon>Streptophyta</taxon>
        <taxon>Embryophyta</taxon>
        <taxon>Tracheophyta</taxon>
        <taxon>Spermatophyta</taxon>
        <taxon>Magnoliopsida</taxon>
        <taxon>Liliopsida</taxon>
        <taxon>Poales</taxon>
        <taxon>Poaceae</taxon>
        <taxon>BOP clade</taxon>
        <taxon>Oryzoideae</taxon>
        <taxon>Oryzeae</taxon>
        <taxon>Oryzinae</taxon>
        <taxon>Oryza</taxon>
        <taxon>Oryza sativa</taxon>
    </lineage>
</organism>
<name>Q5N7T6_ORYSJ</name>